<organism evidence="3 4">
    <name type="scientific">Actinocorallia herbida</name>
    <dbReference type="NCBI Taxonomy" id="58109"/>
    <lineage>
        <taxon>Bacteria</taxon>
        <taxon>Bacillati</taxon>
        <taxon>Actinomycetota</taxon>
        <taxon>Actinomycetes</taxon>
        <taxon>Streptosporangiales</taxon>
        <taxon>Thermomonosporaceae</taxon>
        <taxon>Actinocorallia</taxon>
    </lineage>
</organism>
<dbReference type="AlphaFoldDB" id="A0A3N1CV52"/>
<feature type="domain" description="HTH cro/C1-type" evidence="2">
    <location>
        <begin position="33"/>
        <end position="88"/>
    </location>
</feature>
<reference evidence="3 4" key="1">
    <citation type="submission" date="2018-11" db="EMBL/GenBank/DDBJ databases">
        <title>Sequencing the genomes of 1000 actinobacteria strains.</title>
        <authorList>
            <person name="Klenk H.-P."/>
        </authorList>
    </citation>
    <scope>NUCLEOTIDE SEQUENCE [LARGE SCALE GENOMIC DNA]</scope>
    <source>
        <strain evidence="3 4">DSM 44254</strain>
    </source>
</reference>
<dbReference type="SUPFAM" id="SSF47413">
    <property type="entry name" value="lambda repressor-like DNA-binding domains"/>
    <property type="match status" value="1"/>
</dbReference>
<name>A0A3N1CV52_9ACTN</name>
<accession>A0A3N1CV52</accession>
<protein>
    <submittedName>
        <fullName evidence="3">Helix-turn-helix protein</fullName>
    </submittedName>
</protein>
<keyword evidence="4" id="KW-1185">Reference proteome</keyword>
<dbReference type="InterPro" id="IPR001387">
    <property type="entry name" value="Cro/C1-type_HTH"/>
</dbReference>
<dbReference type="CDD" id="cd00093">
    <property type="entry name" value="HTH_XRE"/>
    <property type="match status" value="1"/>
</dbReference>
<dbReference type="SMART" id="SM00530">
    <property type="entry name" value="HTH_XRE"/>
    <property type="match status" value="1"/>
</dbReference>
<dbReference type="PROSITE" id="PS50943">
    <property type="entry name" value="HTH_CROC1"/>
    <property type="match status" value="1"/>
</dbReference>
<evidence type="ECO:0000313" key="3">
    <source>
        <dbReference type="EMBL" id="ROO84588.1"/>
    </source>
</evidence>
<gene>
    <name evidence="3" type="ORF">EDD29_2115</name>
</gene>
<dbReference type="Gene3D" id="1.10.260.40">
    <property type="entry name" value="lambda repressor-like DNA-binding domains"/>
    <property type="match status" value="1"/>
</dbReference>
<dbReference type="InterPro" id="IPR043917">
    <property type="entry name" value="DUF5753"/>
</dbReference>
<comment type="caution">
    <text evidence="3">The sequence shown here is derived from an EMBL/GenBank/DDBJ whole genome shotgun (WGS) entry which is preliminary data.</text>
</comment>
<feature type="region of interest" description="Disordered" evidence="1">
    <location>
        <begin position="1"/>
        <end position="21"/>
    </location>
</feature>
<evidence type="ECO:0000313" key="4">
    <source>
        <dbReference type="Proteomes" id="UP000272400"/>
    </source>
</evidence>
<dbReference type="Pfam" id="PF13560">
    <property type="entry name" value="HTH_31"/>
    <property type="match status" value="1"/>
</dbReference>
<evidence type="ECO:0000259" key="2">
    <source>
        <dbReference type="PROSITE" id="PS50943"/>
    </source>
</evidence>
<evidence type="ECO:0000256" key="1">
    <source>
        <dbReference type="SAM" id="MobiDB-lite"/>
    </source>
</evidence>
<sequence>MNLSTSPSKDPGDRPSALAGGPTVLRMMLGAQLRKLREDRNISAEQAGYTIRASHSKISRMETGRVGFKERDVADLLTLYGVADPDERAAMLELVSRANEPGWWHNYNDLLPNWFEIYMGLEGAASLIRTYELQFVPGLLQTEGYARALIPLGFPEITDDELDRRVQLRMRRQSRLHAGDLRVWAIVDENALRRPIGGKSVMREQVEHLIELSTRQNVTIQVLPFNAGGHAGVSGAFSLLRFPEETLPDIAYLEQLTSALYLDKPADIDRYLQVMNRLALEAAQPEESRDMLTRVLTNRTA</sequence>
<dbReference type="GO" id="GO:0003677">
    <property type="term" value="F:DNA binding"/>
    <property type="evidence" value="ECO:0007669"/>
    <property type="project" value="InterPro"/>
</dbReference>
<dbReference type="Pfam" id="PF19054">
    <property type="entry name" value="DUF5753"/>
    <property type="match status" value="1"/>
</dbReference>
<proteinExistence type="predicted"/>
<dbReference type="InterPro" id="IPR010982">
    <property type="entry name" value="Lambda_DNA-bd_dom_sf"/>
</dbReference>
<dbReference type="EMBL" id="RJKE01000001">
    <property type="protein sequence ID" value="ROO84588.1"/>
    <property type="molecule type" value="Genomic_DNA"/>
</dbReference>
<dbReference type="Proteomes" id="UP000272400">
    <property type="component" value="Unassembled WGS sequence"/>
</dbReference>